<organism evidence="2 3">
    <name type="scientific">Nocardia terpenica</name>
    <dbReference type="NCBI Taxonomy" id="455432"/>
    <lineage>
        <taxon>Bacteria</taxon>
        <taxon>Bacillati</taxon>
        <taxon>Actinomycetota</taxon>
        <taxon>Actinomycetes</taxon>
        <taxon>Mycobacteriales</taxon>
        <taxon>Nocardiaceae</taxon>
        <taxon>Nocardia</taxon>
    </lineage>
</organism>
<evidence type="ECO:0000313" key="2">
    <source>
        <dbReference type="EMBL" id="QIS18168.1"/>
    </source>
</evidence>
<dbReference type="AlphaFoldDB" id="A0A6G9YY49"/>
<sequence length="125" mass="12946">MRMLLGAFALSTGAALVCMPIAGARPDAGEANVAVLKVNHVNGDVTAAYECSGITNPKIEVTLKHKANGKTGDGETSDLNCDGKPHFVTFATTLGAGKHGDKYDADISLGEMRVEIRGSEEDSPG</sequence>
<keyword evidence="1" id="KW-0732">Signal</keyword>
<feature type="chain" id="PRO_5026250744" evidence="1">
    <location>
        <begin position="25"/>
        <end position="125"/>
    </location>
</feature>
<evidence type="ECO:0000256" key="1">
    <source>
        <dbReference type="SAM" id="SignalP"/>
    </source>
</evidence>
<protein>
    <submittedName>
        <fullName evidence="2">Uncharacterized protein</fullName>
    </submittedName>
</protein>
<feature type="signal peptide" evidence="1">
    <location>
        <begin position="1"/>
        <end position="24"/>
    </location>
</feature>
<evidence type="ECO:0000313" key="3">
    <source>
        <dbReference type="Proteomes" id="UP000500953"/>
    </source>
</evidence>
<gene>
    <name evidence="2" type="ORF">F6W96_07495</name>
</gene>
<accession>A0A6G9YY49</accession>
<name>A0A6G9YY49_9NOCA</name>
<dbReference type="RefSeq" id="WP_167485490.1">
    <property type="nucleotide sequence ID" value="NZ_CP046173.1"/>
</dbReference>
<dbReference type="EMBL" id="CP046173">
    <property type="protein sequence ID" value="QIS18168.1"/>
    <property type="molecule type" value="Genomic_DNA"/>
</dbReference>
<dbReference type="Proteomes" id="UP000500953">
    <property type="component" value="Chromosome"/>
</dbReference>
<proteinExistence type="predicted"/>
<reference evidence="2 3" key="1">
    <citation type="journal article" date="2019" name="ACS Chem. Biol.">
        <title>Identification and Mobilization of a Cryptic Antibiotic Biosynthesis Gene Locus from a Human-Pathogenic Nocardia Isolate.</title>
        <authorList>
            <person name="Herisse M."/>
            <person name="Ishida K."/>
            <person name="Porter J.L."/>
            <person name="Howden B."/>
            <person name="Hertweck C."/>
            <person name="Stinear T.P."/>
            <person name="Pidot S.J."/>
        </authorList>
    </citation>
    <scope>NUCLEOTIDE SEQUENCE [LARGE SCALE GENOMIC DNA]</scope>
    <source>
        <strain evidence="2 3">AUSMDU00012715</strain>
    </source>
</reference>